<reference evidence="10 13" key="1">
    <citation type="journal article" date="2012" name="J. Bacteriol.">
        <title>Genome sequence of Pectobacterium sp. strain SCC3193.</title>
        <authorList>
            <person name="Koskinen J.P."/>
            <person name="Laine P."/>
            <person name="Niemi O."/>
            <person name="Nykyri J."/>
            <person name="Harjunpaa H."/>
            <person name="Auvinen P."/>
            <person name="Paulin L."/>
            <person name="Pirhonen M."/>
            <person name="Palva T."/>
            <person name="Holm L."/>
        </authorList>
    </citation>
    <scope>NUCLEOTIDE SEQUENCE [LARGE SCALE GENOMIC DNA]</scope>
    <source>
        <strain evidence="10 13">SCC3193</strain>
    </source>
</reference>
<dbReference type="InterPro" id="IPR036095">
    <property type="entry name" value="PTS_EIIB-like_sf"/>
</dbReference>
<keyword evidence="1" id="KW-0813">Transport</keyword>
<sequence length="101" mass="10817">MKIVLACAFGMSTSIVAKKITAALSSAEAGWVVHAKNIDSLADYVRDYDVVLLGPQVRMRLNDARAVCEPLNIPVDVMNAVDYGTGNGENIIKAIHKMKGA</sequence>
<dbReference type="OrthoDB" id="9808134at2"/>
<evidence type="ECO:0000256" key="8">
    <source>
        <dbReference type="SAM" id="SignalP"/>
    </source>
</evidence>
<dbReference type="CDD" id="cd05564">
    <property type="entry name" value="PTS_IIB_chitobiose_lichenan"/>
    <property type="match status" value="1"/>
</dbReference>
<dbReference type="EMBL" id="WABS01000050">
    <property type="protein sequence ID" value="MBI0556654.1"/>
    <property type="molecule type" value="Genomic_DNA"/>
</dbReference>
<name>A0A0H3I6V9_PECPM</name>
<dbReference type="SUPFAM" id="SSF52794">
    <property type="entry name" value="PTS system IIB component-like"/>
    <property type="match status" value="1"/>
</dbReference>
<feature type="signal peptide" evidence="8">
    <location>
        <begin position="1"/>
        <end position="17"/>
    </location>
</feature>
<dbReference type="PROSITE" id="PS51100">
    <property type="entry name" value="PTS_EIIB_TYPE_3"/>
    <property type="match status" value="1"/>
</dbReference>
<dbReference type="InterPro" id="IPR003501">
    <property type="entry name" value="PTS_EIIB_2/3"/>
</dbReference>
<keyword evidence="5" id="KW-0598">Phosphotransferase system</keyword>
<dbReference type="GO" id="GO:0016301">
    <property type="term" value="F:kinase activity"/>
    <property type="evidence" value="ECO:0007669"/>
    <property type="project" value="UniProtKB-KW"/>
</dbReference>
<gene>
    <name evidence="10" type="ordered locus">W5S_3662</name>
    <name evidence="12" type="ORF">C5E00_12370</name>
    <name evidence="11" type="ORF">F6Q06_19510</name>
</gene>
<feature type="modified residue" description="Phosphocysteine; by EIIA" evidence="7">
    <location>
        <position position="7"/>
    </location>
</feature>
<dbReference type="eggNOG" id="COG1440">
    <property type="taxonomic scope" value="Bacteria"/>
</dbReference>
<evidence type="ECO:0000313" key="12">
    <source>
        <dbReference type="EMBL" id="RKO77522.1"/>
    </source>
</evidence>
<keyword evidence="8" id="KW-0732">Signal</keyword>
<dbReference type="OMA" id="HAYRECC"/>
<dbReference type="AlphaFoldDB" id="A0A0H3I6V9"/>
<evidence type="ECO:0000313" key="15">
    <source>
        <dbReference type="Proteomes" id="UP001194579"/>
    </source>
</evidence>
<evidence type="ECO:0000256" key="2">
    <source>
        <dbReference type="ARBA" id="ARBA00022553"/>
    </source>
</evidence>
<dbReference type="GO" id="GO:0009401">
    <property type="term" value="P:phosphoenolpyruvate-dependent sugar phosphotransferase system"/>
    <property type="evidence" value="ECO:0007669"/>
    <property type="project" value="UniProtKB-KW"/>
</dbReference>
<dbReference type="Proteomes" id="UP000269665">
    <property type="component" value="Unassembled WGS sequence"/>
</dbReference>
<dbReference type="Proteomes" id="UP000008044">
    <property type="component" value="Chromosome"/>
</dbReference>
<evidence type="ECO:0000313" key="14">
    <source>
        <dbReference type="Proteomes" id="UP000269665"/>
    </source>
</evidence>
<keyword evidence="15" id="KW-1185">Reference proteome</keyword>
<evidence type="ECO:0000313" key="10">
    <source>
        <dbReference type="EMBL" id="AFI91725.1"/>
    </source>
</evidence>
<organism evidence="10 13">
    <name type="scientific">Pectobacterium parmentieri</name>
    <dbReference type="NCBI Taxonomy" id="1905730"/>
    <lineage>
        <taxon>Bacteria</taxon>
        <taxon>Pseudomonadati</taxon>
        <taxon>Pseudomonadota</taxon>
        <taxon>Gammaproteobacteria</taxon>
        <taxon>Enterobacterales</taxon>
        <taxon>Pectobacteriaceae</taxon>
        <taxon>Pectobacterium</taxon>
    </lineage>
</organism>
<keyword evidence="4" id="KW-0808">Transferase</keyword>
<dbReference type="STRING" id="1905730.W5S_3662"/>
<dbReference type="EMBL" id="CP003415">
    <property type="protein sequence ID" value="AFI91725.1"/>
    <property type="molecule type" value="Genomic_DNA"/>
</dbReference>
<dbReference type="RefSeq" id="WP_014701183.1">
    <property type="nucleotide sequence ID" value="NC_017845.1"/>
</dbReference>
<dbReference type="Proteomes" id="UP001194579">
    <property type="component" value="Unassembled WGS sequence"/>
</dbReference>
<dbReference type="GeneID" id="45848027"/>
<feature type="domain" description="PTS EIIB type-3" evidence="9">
    <location>
        <begin position="1"/>
        <end position="101"/>
    </location>
</feature>
<dbReference type="InterPro" id="IPR051819">
    <property type="entry name" value="PTS_sugar-specific_EIIB"/>
</dbReference>
<evidence type="ECO:0000256" key="3">
    <source>
        <dbReference type="ARBA" id="ARBA00022597"/>
    </source>
</evidence>
<reference evidence="11" key="5">
    <citation type="submission" date="2024-05" db="EMBL/GenBank/DDBJ databases">
        <title>Identification of Pectobacterium versatile causing blackleg of potato from New York State with a whole genome sequencing approach.</title>
        <authorList>
            <person name="Ma X."/>
            <person name="Swingle B."/>
        </authorList>
    </citation>
    <scope>NUCLEOTIDE SEQUENCE</scope>
    <source>
        <strain evidence="11">NY1588A</strain>
    </source>
</reference>
<evidence type="ECO:0000256" key="4">
    <source>
        <dbReference type="ARBA" id="ARBA00022679"/>
    </source>
</evidence>
<dbReference type="PANTHER" id="PTHR34581">
    <property type="entry name" value="PTS SYSTEM N,N'-DIACETYLCHITOBIOSE-SPECIFIC EIIB COMPONENT"/>
    <property type="match status" value="1"/>
</dbReference>
<reference evidence="12 14" key="3">
    <citation type="journal article" date="2018" name="BMC Genomics">
        <title>High genomic variability in the plant pathogenic bacterium Pectobacterium parmentieri deciphered from de novo assembled complete genomes.</title>
        <authorList>
            <person name="Zoledowska S."/>
            <person name="Motyka-Pomagruk A."/>
            <person name="Sledz W."/>
            <person name="Mengoni A."/>
            <person name="Lojkowska E."/>
        </authorList>
    </citation>
    <scope>NUCLEOTIDE SEQUENCE [LARGE SCALE GENOMIC DNA]</scope>
    <source>
        <strain evidence="12 14">IFB5626</strain>
    </source>
</reference>
<dbReference type="HOGENOM" id="CLU_147323_2_1_6"/>
<evidence type="ECO:0000256" key="7">
    <source>
        <dbReference type="PROSITE-ProRule" id="PRU00423"/>
    </source>
</evidence>
<keyword evidence="6" id="KW-0418">Kinase</keyword>
<accession>A0A0H3I6V9</accession>
<evidence type="ECO:0000313" key="11">
    <source>
        <dbReference type="EMBL" id="MBI0556654.1"/>
    </source>
</evidence>
<dbReference type="KEGG" id="pec:W5S_3662"/>
<keyword evidence="3 11" id="KW-0762">Sugar transport</keyword>
<dbReference type="InterPro" id="IPR013012">
    <property type="entry name" value="PTS_EIIB_3"/>
</dbReference>
<evidence type="ECO:0000259" key="9">
    <source>
        <dbReference type="PROSITE" id="PS51100"/>
    </source>
</evidence>
<evidence type="ECO:0000256" key="6">
    <source>
        <dbReference type="ARBA" id="ARBA00022777"/>
    </source>
</evidence>
<dbReference type="GO" id="GO:0008982">
    <property type="term" value="F:protein-N(PI)-phosphohistidine-sugar phosphotransferase activity"/>
    <property type="evidence" value="ECO:0007669"/>
    <property type="project" value="InterPro"/>
</dbReference>
<proteinExistence type="predicted"/>
<protein>
    <submittedName>
        <fullName evidence="11">PTS sugar transporter subunit IIB</fullName>
    </submittedName>
    <submittedName>
        <fullName evidence="10">PTS system, cellobiose-specific IIB component</fullName>
    </submittedName>
</protein>
<dbReference type="Gene3D" id="3.40.50.2300">
    <property type="match status" value="1"/>
</dbReference>
<reference evidence="15" key="4">
    <citation type="submission" date="2023-07" db="EMBL/GenBank/DDBJ databases">
        <title>Identification of Pectobacterium versatile causing blackleg of potato from New York State with a whole genome sequencing approach.</title>
        <authorList>
            <person name="Ma X."/>
            <person name="Swingle B."/>
        </authorList>
    </citation>
    <scope>NUCLEOTIDE SEQUENCE [LARGE SCALE GENOMIC DNA]</scope>
    <source>
        <strain evidence="15">NY1588A</strain>
    </source>
</reference>
<evidence type="ECO:0000256" key="5">
    <source>
        <dbReference type="ARBA" id="ARBA00022683"/>
    </source>
</evidence>
<evidence type="ECO:0000313" key="13">
    <source>
        <dbReference type="Proteomes" id="UP000008044"/>
    </source>
</evidence>
<dbReference type="Pfam" id="PF02302">
    <property type="entry name" value="PTS_IIB"/>
    <property type="match status" value="1"/>
</dbReference>
<evidence type="ECO:0000256" key="1">
    <source>
        <dbReference type="ARBA" id="ARBA00022448"/>
    </source>
</evidence>
<reference evidence="10" key="2">
    <citation type="submission" date="2012-03" db="EMBL/GenBank/DDBJ databases">
        <authorList>
            <person name="Koskinen P."/>
            <person name="Laine P."/>
            <person name="Niemi O."/>
            <person name="Nykyri J."/>
            <person name="Harjunpaa H."/>
            <person name="Auvinen P."/>
            <person name="Paulin L."/>
            <person name="Pirhonen M."/>
            <person name="Palva T."/>
            <person name="Holm L."/>
        </authorList>
    </citation>
    <scope>NUCLEOTIDE SEQUENCE</scope>
    <source>
        <strain evidence="10">SCC3193</strain>
    </source>
</reference>
<dbReference type="PATRIC" id="fig|1166016.3.peg.3721"/>
<feature type="chain" id="PRO_5044543089" evidence="8">
    <location>
        <begin position="18"/>
        <end position="101"/>
    </location>
</feature>
<keyword evidence="2" id="KW-0597">Phosphoprotein</keyword>
<dbReference type="PANTHER" id="PTHR34581:SF2">
    <property type="entry name" value="PTS SYSTEM N,N'-DIACETYLCHITOBIOSE-SPECIFIC EIIB COMPONENT"/>
    <property type="match status" value="1"/>
</dbReference>
<dbReference type="EMBL" id="PSZG01000001">
    <property type="protein sequence ID" value="RKO77522.1"/>
    <property type="molecule type" value="Genomic_DNA"/>
</dbReference>